<dbReference type="Gene3D" id="1.10.10.60">
    <property type="entry name" value="Homeodomain-like"/>
    <property type="match status" value="1"/>
</dbReference>
<dbReference type="AlphaFoldDB" id="A0A177AWI1"/>
<evidence type="ECO:0000313" key="6">
    <source>
        <dbReference type="Proteomes" id="UP000078046"/>
    </source>
</evidence>
<comment type="caution">
    <text evidence="5">The sequence shown here is derived from an EMBL/GenBank/DDBJ whole genome shotgun (WGS) entry which is preliminary data.</text>
</comment>
<feature type="domain" description="Homeobox" evidence="4">
    <location>
        <begin position="34"/>
        <end position="93"/>
    </location>
</feature>
<accession>A0A177AWI1</accession>
<keyword evidence="2 3" id="KW-0539">Nucleus</keyword>
<keyword evidence="6" id="KW-1185">Reference proteome</keyword>
<dbReference type="GO" id="GO:0030154">
    <property type="term" value="P:cell differentiation"/>
    <property type="evidence" value="ECO:0007669"/>
    <property type="project" value="TreeGrafter"/>
</dbReference>
<protein>
    <submittedName>
        <fullName evidence="5">Homeobox protein H40</fullName>
    </submittedName>
</protein>
<dbReference type="PANTHER" id="PTHR24340:SF37">
    <property type="entry name" value="HOMEOBOX PROTEIN SLOU"/>
    <property type="match status" value="1"/>
</dbReference>
<dbReference type="PROSITE" id="PS50071">
    <property type="entry name" value="HOMEOBOX_2"/>
    <property type="match status" value="1"/>
</dbReference>
<dbReference type="PANTHER" id="PTHR24340">
    <property type="entry name" value="HOMEOBOX PROTEIN NKX"/>
    <property type="match status" value="1"/>
</dbReference>
<dbReference type="GO" id="GO:0000981">
    <property type="term" value="F:DNA-binding transcription factor activity, RNA polymerase II-specific"/>
    <property type="evidence" value="ECO:0007669"/>
    <property type="project" value="TreeGrafter"/>
</dbReference>
<evidence type="ECO:0000256" key="1">
    <source>
        <dbReference type="ARBA" id="ARBA00004123"/>
    </source>
</evidence>
<dbReference type="InterPro" id="IPR001356">
    <property type="entry name" value="HD"/>
</dbReference>
<dbReference type="CDD" id="cd00086">
    <property type="entry name" value="homeodomain"/>
    <property type="match status" value="1"/>
</dbReference>
<dbReference type="GO" id="GO:0000978">
    <property type="term" value="F:RNA polymerase II cis-regulatory region sequence-specific DNA binding"/>
    <property type="evidence" value="ECO:0007669"/>
    <property type="project" value="TreeGrafter"/>
</dbReference>
<gene>
    <name evidence="5" type="ORF">A3Q56_06514</name>
</gene>
<dbReference type="OrthoDB" id="6159439at2759"/>
<reference evidence="5 6" key="1">
    <citation type="submission" date="2016-04" db="EMBL/GenBank/DDBJ databases">
        <title>The genome of Intoshia linei affirms orthonectids as highly simplified spiralians.</title>
        <authorList>
            <person name="Mikhailov K.V."/>
            <person name="Slusarev G.S."/>
            <person name="Nikitin M.A."/>
            <person name="Logacheva M.D."/>
            <person name="Penin A."/>
            <person name="Aleoshin V."/>
            <person name="Panchin Y.V."/>
        </authorList>
    </citation>
    <scope>NUCLEOTIDE SEQUENCE [LARGE SCALE GENOMIC DNA]</scope>
    <source>
        <strain evidence="5">Intl2013</strain>
        <tissue evidence="5">Whole animal</tissue>
    </source>
</reference>
<evidence type="ECO:0000256" key="2">
    <source>
        <dbReference type="PROSITE-ProRule" id="PRU00108"/>
    </source>
</evidence>
<evidence type="ECO:0000256" key="3">
    <source>
        <dbReference type="RuleBase" id="RU000682"/>
    </source>
</evidence>
<organism evidence="5 6">
    <name type="scientific">Intoshia linei</name>
    <dbReference type="NCBI Taxonomy" id="1819745"/>
    <lineage>
        <taxon>Eukaryota</taxon>
        <taxon>Metazoa</taxon>
        <taxon>Spiralia</taxon>
        <taxon>Lophotrochozoa</taxon>
        <taxon>Mesozoa</taxon>
        <taxon>Orthonectida</taxon>
        <taxon>Rhopaluridae</taxon>
        <taxon>Intoshia</taxon>
    </lineage>
</organism>
<name>A0A177AWI1_9BILA</name>
<keyword evidence="2 3" id="KW-0371">Homeobox</keyword>
<dbReference type="GO" id="GO:0005634">
    <property type="term" value="C:nucleus"/>
    <property type="evidence" value="ECO:0007669"/>
    <property type="project" value="UniProtKB-SubCell"/>
</dbReference>
<sequence length="93" mass="11000">MTSNENLIFSVQNILKPDKKKFENNKIEKESVGSKQRRARTAFSYEQLVSLEAKFRSNRYLSVCERMLLAINLGLSETQVKIWFQNRYSIHQK</sequence>
<dbReference type="Pfam" id="PF00046">
    <property type="entry name" value="Homeodomain"/>
    <property type="match status" value="1"/>
</dbReference>
<dbReference type="SUPFAM" id="SSF46689">
    <property type="entry name" value="Homeodomain-like"/>
    <property type="match status" value="1"/>
</dbReference>
<evidence type="ECO:0000313" key="5">
    <source>
        <dbReference type="EMBL" id="OAF65771.1"/>
    </source>
</evidence>
<dbReference type="InterPro" id="IPR050394">
    <property type="entry name" value="Homeobox_NK-like"/>
</dbReference>
<evidence type="ECO:0000259" key="4">
    <source>
        <dbReference type="PROSITE" id="PS50071"/>
    </source>
</evidence>
<proteinExistence type="predicted"/>
<dbReference type="InterPro" id="IPR009057">
    <property type="entry name" value="Homeodomain-like_sf"/>
</dbReference>
<comment type="subcellular location">
    <subcellularLocation>
        <location evidence="1 2 3">Nucleus</location>
    </subcellularLocation>
</comment>
<keyword evidence="2 3" id="KW-0238">DNA-binding</keyword>
<dbReference type="EMBL" id="LWCA01001154">
    <property type="protein sequence ID" value="OAF65771.1"/>
    <property type="molecule type" value="Genomic_DNA"/>
</dbReference>
<dbReference type="Proteomes" id="UP000078046">
    <property type="component" value="Unassembled WGS sequence"/>
</dbReference>
<dbReference type="SMART" id="SM00389">
    <property type="entry name" value="HOX"/>
    <property type="match status" value="1"/>
</dbReference>